<feature type="transmembrane region" description="Helical" evidence="2">
    <location>
        <begin position="135"/>
        <end position="159"/>
    </location>
</feature>
<name>A0ABW7PJJ3_9ACTN</name>
<evidence type="ECO:0000256" key="2">
    <source>
        <dbReference type="SAM" id="Phobius"/>
    </source>
</evidence>
<evidence type="ECO:0008006" key="5">
    <source>
        <dbReference type="Google" id="ProtNLM"/>
    </source>
</evidence>
<feature type="transmembrane region" description="Helical" evidence="2">
    <location>
        <begin position="77"/>
        <end position="97"/>
    </location>
</feature>
<evidence type="ECO:0000313" key="3">
    <source>
        <dbReference type="EMBL" id="MFH7598578.1"/>
    </source>
</evidence>
<feature type="compositionally biased region" description="Acidic residues" evidence="1">
    <location>
        <begin position="57"/>
        <end position="66"/>
    </location>
</feature>
<keyword evidence="4" id="KW-1185">Reference proteome</keyword>
<reference evidence="3 4" key="1">
    <citation type="submission" date="2024-03" db="EMBL/GenBank/DDBJ databases">
        <title>Whole genome sequencing of Streptomyces racemochromogenes, to identify antimicrobial biosynthetic gene clusters.</title>
        <authorList>
            <person name="Suryawanshi P."/>
            <person name="Krishnaraj P.U."/>
            <person name="Arun Y.P."/>
            <person name="Suryawanshi M.P."/>
            <person name="Rakshit O."/>
        </authorList>
    </citation>
    <scope>NUCLEOTIDE SEQUENCE [LARGE SCALE GENOMIC DNA]</scope>
    <source>
        <strain evidence="3 4">AUDT626</strain>
    </source>
</reference>
<dbReference type="Proteomes" id="UP001610631">
    <property type="component" value="Unassembled WGS sequence"/>
</dbReference>
<keyword evidence="2" id="KW-0812">Transmembrane</keyword>
<keyword evidence="2" id="KW-0472">Membrane</keyword>
<sequence>MDTTKTAAPTAPETDAAEDKPVTGTPAEAGDTAAPAGAEAEAEAEAAVDAAGQEPGESPDDDETDPLPERPTGVGSAAAALTAAGLGLIALSGSWVARVMGERQTLIGQIESANATTAKEKIAALYGDAWHMTALVNGLLSTLALLLAAAVLAAPAFGAPGRAHPAWVRSVSWAAVALGVLGVLLFGLMYFDLLVPLPTAAE</sequence>
<evidence type="ECO:0000256" key="1">
    <source>
        <dbReference type="SAM" id="MobiDB-lite"/>
    </source>
</evidence>
<dbReference type="RefSeq" id="WP_395512265.1">
    <property type="nucleotide sequence ID" value="NZ_JBBDHD010000087.1"/>
</dbReference>
<comment type="caution">
    <text evidence="3">The sequence shown here is derived from an EMBL/GenBank/DDBJ whole genome shotgun (WGS) entry which is preliminary data.</text>
</comment>
<keyword evidence="2" id="KW-1133">Transmembrane helix</keyword>
<feature type="transmembrane region" description="Helical" evidence="2">
    <location>
        <begin position="171"/>
        <end position="191"/>
    </location>
</feature>
<gene>
    <name evidence="3" type="ORF">WDV06_26315</name>
</gene>
<protein>
    <recommendedName>
        <fullName evidence="5">Integral membrane protein</fullName>
    </recommendedName>
</protein>
<proteinExistence type="predicted"/>
<feature type="region of interest" description="Disordered" evidence="1">
    <location>
        <begin position="1"/>
        <end position="76"/>
    </location>
</feature>
<dbReference type="EMBL" id="JBBDHD010000087">
    <property type="protein sequence ID" value="MFH7598578.1"/>
    <property type="molecule type" value="Genomic_DNA"/>
</dbReference>
<evidence type="ECO:0000313" key="4">
    <source>
        <dbReference type="Proteomes" id="UP001610631"/>
    </source>
</evidence>
<organism evidence="3 4">
    <name type="scientific">Streptomyces racemochromogenes</name>
    <dbReference type="NCBI Taxonomy" id="67353"/>
    <lineage>
        <taxon>Bacteria</taxon>
        <taxon>Bacillati</taxon>
        <taxon>Actinomycetota</taxon>
        <taxon>Actinomycetes</taxon>
        <taxon>Kitasatosporales</taxon>
        <taxon>Streptomycetaceae</taxon>
        <taxon>Streptomyces</taxon>
    </lineage>
</organism>
<accession>A0ABW7PJJ3</accession>
<feature type="compositionally biased region" description="Low complexity" evidence="1">
    <location>
        <begin position="1"/>
        <end position="14"/>
    </location>
</feature>
<feature type="compositionally biased region" description="Low complexity" evidence="1">
    <location>
        <begin position="24"/>
        <end position="39"/>
    </location>
</feature>